<evidence type="ECO:0000313" key="3">
    <source>
        <dbReference type="EMBL" id="GJE56161.1"/>
    </source>
</evidence>
<feature type="compositionally biased region" description="Low complexity" evidence="1">
    <location>
        <begin position="30"/>
        <end position="44"/>
    </location>
</feature>
<gene>
    <name evidence="3" type="ORF">EKPJFOCH_2660</name>
</gene>
<feature type="region of interest" description="Disordered" evidence="1">
    <location>
        <begin position="25"/>
        <end position="44"/>
    </location>
</feature>
<feature type="region of interest" description="Disordered" evidence="1">
    <location>
        <begin position="52"/>
        <end position="85"/>
    </location>
</feature>
<keyword evidence="2" id="KW-0732">Signal</keyword>
<feature type="chain" id="PRO_5045871117" evidence="2">
    <location>
        <begin position="21"/>
        <end position="85"/>
    </location>
</feature>
<evidence type="ECO:0000313" key="4">
    <source>
        <dbReference type="Proteomes" id="UP001055101"/>
    </source>
</evidence>
<comment type="caution">
    <text evidence="3">The sequence shown here is derived from an EMBL/GenBank/DDBJ whole genome shotgun (WGS) entry which is preliminary data.</text>
</comment>
<dbReference type="Proteomes" id="UP001055101">
    <property type="component" value="Unassembled WGS sequence"/>
</dbReference>
<reference evidence="3" key="1">
    <citation type="journal article" date="2021" name="Front. Microbiol.">
        <title>Comprehensive Comparative Genomics and Phenotyping of Methylobacterium Species.</title>
        <authorList>
            <person name="Alessa O."/>
            <person name="Ogura Y."/>
            <person name="Fujitani Y."/>
            <person name="Takami H."/>
            <person name="Hayashi T."/>
            <person name="Sahin N."/>
            <person name="Tani A."/>
        </authorList>
    </citation>
    <scope>NUCLEOTIDE SEQUENCE</scope>
    <source>
        <strain evidence="3">DSM 23674</strain>
    </source>
</reference>
<organism evidence="3 4">
    <name type="scientific">Methylobacterium thuringiense</name>
    <dbReference type="NCBI Taxonomy" id="1003091"/>
    <lineage>
        <taxon>Bacteria</taxon>
        <taxon>Pseudomonadati</taxon>
        <taxon>Pseudomonadota</taxon>
        <taxon>Alphaproteobacteria</taxon>
        <taxon>Hyphomicrobiales</taxon>
        <taxon>Methylobacteriaceae</taxon>
        <taxon>Methylobacterium</taxon>
    </lineage>
</organism>
<keyword evidence="4" id="KW-1185">Reference proteome</keyword>
<feature type="signal peptide" evidence="2">
    <location>
        <begin position="1"/>
        <end position="20"/>
    </location>
</feature>
<name>A0ABQ4TLJ2_9HYPH</name>
<accession>A0ABQ4TLJ2</accession>
<proteinExistence type="predicted"/>
<dbReference type="EMBL" id="BPRA01000011">
    <property type="protein sequence ID" value="GJE56161.1"/>
    <property type="molecule type" value="Genomic_DNA"/>
</dbReference>
<feature type="compositionally biased region" description="Polar residues" evidence="1">
    <location>
        <begin position="52"/>
        <end position="75"/>
    </location>
</feature>
<protein>
    <submittedName>
        <fullName evidence="3">Uncharacterized protein</fullName>
    </submittedName>
</protein>
<evidence type="ECO:0000256" key="1">
    <source>
        <dbReference type="SAM" id="MobiDB-lite"/>
    </source>
</evidence>
<dbReference type="RefSeq" id="WP_147815197.1">
    <property type="nucleotide sequence ID" value="NZ_BPRA01000011.1"/>
</dbReference>
<sequence>MRALSLVLSSILVHATTIHASAQLSGDVGSSNAANQSFQQQNSFRGLQQQQTFNRNEANAQNRSNQLYNNSSVGSQGYIPRRRRR</sequence>
<reference evidence="3" key="2">
    <citation type="submission" date="2021-08" db="EMBL/GenBank/DDBJ databases">
        <authorList>
            <person name="Tani A."/>
            <person name="Ola A."/>
            <person name="Ogura Y."/>
            <person name="Katsura K."/>
            <person name="Hayashi T."/>
        </authorList>
    </citation>
    <scope>NUCLEOTIDE SEQUENCE</scope>
    <source>
        <strain evidence="3">DSM 23674</strain>
    </source>
</reference>
<evidence type="ECO:0000256" key="2">
    <source>
        <dbReference type="SAM" id="SignalP"/>
    </source>
</evidence>